<comment type="caution">
    <text evidence="2">The sequence shown here is derived from an EMBL/GenBank/DDBJ whole genome shotgun (WGS) entry which is preliminary data.</text>
</comment>
<proteinExistence type="predicted"/>
<keyword evidence="3" id="KW-1185">Reference proteome</keyword>
<gene>
    <name evidence="2" type="ORF">CEUSTIGMA_g1524.t1</name>
</gene>
<sequence>MIKIQETYNRVDEETDNSSHQGKCGDENQFWPSTPRPILEQLNEKLIPQYHLKCSHPECVSKLRIQCGRVENSKTRANISLTSSLYNRFILLSVGGILHAYTTNKDLRKALKKFQNFQQLFCINSWIRKDKSSRTCGAGARAQGLWPCNVYDEADATAASDIQELLAGDCTKEQGASQQKG</sequence>
<dbReference type="Proteomes" id="UP000232323">
    <property type="component" value="Unassembled WGS sequence"/>
</dbReference>
<evidence type="ECO:0000313" key="2">
    <source>
        <dbReference type="EMBL" id="GAX74074.1"/>
    </source>
</evidence>
<reference evidence="2 3" key="1">
    <citation type="submission" date="2017-08" db="EMBL/GenBank/DDBJ databases">
        <title>Acidophilic green algal genome provides insights into adaptation to an acidic environment.</title>
        <authorList>
            <person name="Hirooka S."/>
            <person name="Hirose Y."/>
            <person name="Kanesaki Y."/>
            <person name="Higuchi S."/>
            <person name="Fujiwara T."/>
            <person name="Onuma R."/>
            <person name="Era A."/>
            <person name="Ohbayashi R."/>
            <person name="Uzuka A."/>
            <person name="Nozaki H."/>
            <person name="Yoshikawa H."/>
            <person name="Miyagishima S.Y."/>
        </authorList>
    </citation>
    <scope>NUCLEOTIDE SEQUENCE [LARGE SCALE GENOMIC DNA]</scope>
    <source>
        <strain evidence="2 3">NIES-2499</strain>
    </source>
</reference>
<name>A0A250WTB8_9CHLO</name>
<evidence type="ECO:0000256" key="1">
    <source>
        <dbReference type="SAM" id="MobiDB-lite"/>
    </source>
</evidence>
<dbReference type="EMBL" id="BEGY01000006">
    <property type="protein sequence ID" value="GAX74074.1"/>
    <property type="molecule type" value="Genomic_DNA"/>
</dbReference>
<accession>A0A250WTB8</accession>
<evidence type="ECO:0000313" key="3">
    <source>
        <dbReference type="Proteomes" id="UP000232323"/>
    </source>
</evidence>
<dbReference type="AlphaFoldDB" id="A0A250WTB8"/>
<protein>
    <submittedName>
        <fullName evidence="2">Uncharacterized protein</fullName>
    </submittedName>
</protein>
<organism evidence="2 3">
    <name type="scientific">Chlamydomonas eustigma</name>
    <dbReference type="NCBI Taxonomy" id="1157962"/>
    <lineage>
        <taxon>Eukaryota</taxon>
        <taxon>Viridiplantae</taxon>
        <taxon>Chlorophyta</taxon>
        <taxon>core chlorophytes</taxon>
        <taxon>Chlorophyceae</taxon>
        <taxon>CS clade</taxon>
        <taxon>Chlamydomonadales</taxon>
        <taxon>Chlamydomonadaceae</taxon>
        <taxon>Chlamydomonas</taxon>
    </lineage>
</organism>
<feature type="region of interest" description="Disordered" evidence="1">
    <location>
        <begin position="1"/>
        <end position="28"/>
    </location>
</feature>